<dbReference type="Proteomes" id="UP001623330">
    <property type="component" value="Unassembled WGS sequence"/>
</dbReference>
<reference evidence="3 4" key="1">
    <citation type="submission" date="2024-05" db="EMBL/GenBank/DDBJ databases">
        <title>Long read based assembly of the Candida bracarensis genome reveals expanded adhesin content.</title>
        <authorList>
            <person name="Marcet-Houben M."/>
            <person name="Ksiezopolska E."/>
            <person name="Gabaldon T."/>
        </authorList>
    </citation>
    <scope>NUCLEOTIDE SEQUENCE [LARGE SCALE GENOMIC DNA]</scope>
    <source>
        <strain evidence="3 4">CBM6</strain>
    </source>
</reference>
<proteinExistence type="predicted"/>
<comment type="caution">
    <text evidence="3">The sequence shown here is derived from an EMBL/GenBank/DDBJ whole genome shotgun (WGS) entry which is preliminary data.</text>
</comment>
<keyword evidence="4" id="KW-1185">Reference proteome</keyword>
<feature type="domain" description="LAA1-like C-terminal TPR repeats" evidence="2">
    <location>
        <begin position="1815"/>
        <end position="1990"/>
    </location>
</feature>
<dbReference type="InterPro" id="IPR040108">
    <property type="entry name" value="Laa1/Sip1/HEATR5"/>
</dbReference>
<evidence type="ECO:0000313" key="3">
    <source>
        <dbReference type="EMBL" id="KAL3230595.1"/>
    </source>
</evidence>
<dbReference type="Pfam" id="PF20210">
    <property type="entry name" value="Laa1_Sip1_HTR5"/>
    <property type="match status" value="1"/>
</dbReference>
<evidence type="ECO:0000259" key="2">
    <source>
        <dbReference type="Pfam" id="PF25808"/>
    </source>
</evidence>
<name>A0ABR4NQQ6_9SACH</name>
<dbReference type="PANTHER" id="PTHR21663:SF0">
    <property type="entry name" value="HEAT REPEAT-CONTAINING PROTEIN 5B"/>
    <property type="match status" value="1"/>
</dbReference>
<dbReference type="EMBL" id="JBEVYD010000009">
    <property type="protein sequence ID" value="KAL3230595.1"/>
    <property type="molecule type" value="Genomic_DNA"/>
</dbReference>
<organism evidence="3 4">
    <name type="scientific">Nakaseomyces bracarensis</name>
    <dbReference type="NCBI Taxonomy" id="273131"/>
    <lineage>
        <taxon>Eukaryota</taxon>
        <taxon>Fungi</taxon>
        <taxon>Dikarya</taxon>
        <taxon>Ascomycota</taxon>
        <taxon>Saccharomycotina</taxon>
        <taxon>Saccharomycetes</taxon>
        <taxon>Saccharomycetales</taxon>
        <taxon>Saccharomycetaceae</taxon>
        <taxon>Nakaseomyces</taxon>
    </lineage>
</organism>
<feature type="region of interest" description="Disordered" evidence="1">
    <location>
        <begin position="1898"/>
        <end position="1920"/>
    </location>
</feature>
<evidence type="ECO:0000313" key="4">
    <source>
        <dbReference type="Proteomes" id="UP001623330"/>
    </source>
</evidence>
<sequence>MAKLIEIIKTSESKNSSLFNWVLTNFEYLVELENKNKPNLNDDNILQVQNVYDELTEFISYCTVLEDTEVVESHVIGLNISQLLILSLRLLQNEKPGSIFDTAELMTKILSDEVVFGQVDDKDKKKKASNKKVPLFTPAKDFAVIILTQLYETFPAELSSLVALATNIALKSVKKSIEKSKYNHATYMTSLMQLLNRIIRYADPKDIESQTYTKITKLSKGIFETMATENKEFPIDFISALIDVWYIHFTQDSYIKEHRNSLLEDLDNKFCSSLIGIYAFSNDRTRLTIARTIAEIIFSYHTSKKLVDFDNVLDFYVDIFCNSNSRDVKSGCFESLIHFIGLNVSINKEFLAETNYLYIIIRISALFRDSKIKEKHMDSLSRYLRYFVYMHNLLLPRISESAKCQMLMDLMGVKDSESIKSPDMRGNLLSDSGNEQCSTIVQLQFATMLFDEISSVFATDESIAVKVRDKLEHLITSEIFAIRVYASETFVTFLKHFPSFLSRIIENNLVALSKDFESKEKFNFARNHGRAYLTAHLIKICHTDFVPYELIMRLTVFATSYIKNHTTSTHGDVYYKGLVCWIIMTGLMNYNDSQYISMQKSQLFLFWKVLLTHLFTYNSEDELYKNLETRNHAIACLLAYMENARLENDDAKQVSYLLTKCSNFNHSVTVKSKNIDNALIQNENRILQAYLKLKDYVKNDFNSSLLILILKNFSDVNLYANKSKSFIGAVKKLGGKKSDSKDDDKDPVIDNSVSSLLRQSDPFAYGLSSNIIDVYSGKHPVVKKSNAGIDCIDYWYREFEMEVGRAVSPMLLFDSLFSLYDHYSISDRNVVRVTTSLIDTSMLLFSTVFPYLNSKIQYSVIESLNLSMFSKMTVPMRSVAVSANVSNALFHTLNHIHDNNIVLDNEVGQLLMESIRKIEFHNDAYITPLKSECIGLLIAAICRGYDDDAQIHTFLNDQTSKMIKNIAEIEEPYLRIFEVLCLAYTYKYTLQPSLFETVFDVVKTLVRDPHPVVHYWALRALNILLEKHNQIDQKLASVVIQLIGEVVVLPKYGKYGSSIVSTNYFSEFNSQNVVAEIVSTVAEILGPNLSELGQSDILTFRNITTSMLLTNDIICQHMAMTIYENICTFKVENILNDSIFITTAYKTINDAFILGLGSNIFNSNFTVNIELIRNSSSTSLSLRYFEILTQLFRLQKQSVFAEMMETTSWRMLYIYPNSRAVVRYFKEWLLNSISTDGKWLEKLINIFGISREELFKSYFIQLEKLLIQSETKIIKATADDDTFVQDKNVDISHKTTIVEDQLSWRSRKVIVEMIIQVCLEGARSDRLFDLVKVKIPNLIRLAHQVSSINCSEMKMCGLDVIKLLLRKYSSVKDTETSQNYIMSIQEAQITGALMPAFNWISTPEVIRMAIEVAGDLLTSEVIPLDSLTRISKLLVALLTFFTESKSSLKIVNLDSMTQKAKRKVELGILNAWADIIKTAVQREDKELLEFSKTYWDVLVPLWIVSLREYIMTKYEDEKNRNPVKDTTTGTDITQTKRSLYEPVWLNFVQGLSCILEYDINIVLKSLDNDELESFSYILISQCFEEVVRNMDNSLIKMEVLNVLSSILKCPLPMEVLFEEEINFEVVEILNRLVTTGSIQEKSILLDILDSLVKIYTKHRKSHEAFLMGIDKLYELLRLVMSIISDIIPFVKHTVFDDSLNQNRPSELELGLLRSSFKSLENNILTFDSLFKMDLHSCLLFIIGRIYQSSIRNQLVPTVLPLLKAITKDISTTPENKLLSIFYKSVKDYLKVTESSDITLATNVLLVTSGFEDLTEEDITFVCNNILLHLGDKSTYKLAIHGIKSIISESTRSIICKQLLRILIPKMFELLKDSELSDEQSVFIVGLVIKYTKSFKASKDGNSEMENSGASTEKEEQSSKSTTPMLLSMLFIVAYIQKNECHSENAMGYVEELMNFDSEGFKGVVSNLDNSQKTILTDLMAKSASGNSGNEKVKTFNLKTFNE</sequence>
<gene>
    <name evidence="3" type="ORF">RNJ44_01044</name>
</gene>
<dbReference type="Pfam" id="PF25808">
    <property type="entry name" value="TPR_LAA1_C"/>
    <property type="match status" value="1"/>
</dbReference>
<accession>A0ABR4NQQ6</accession>
<evidence type="ECO:0000256" key="1">
    <source>
        <dbReference type="SAM" id="MobiDB-lite"/>
    </source>
</evidence>
<dbReference type="InterPro" id="IPR057981">
    <property type="entry name" value="TPR_LAA1-like_C"/>
</dbReference>
<protein>
    <submittedName>
        <fullName evidence="3">AP-1 accessory protein LAA1</fullName>
    </submittedName>
</protein>
<dbReference type="PANTHER" id="PTHR21663">
    <property type="entry name" value="HYPOTHETICAL HEAT DOMAIN-CONTAINING"/>
    <property type="match status" value="1"/>
</dbReference>
<dbReference type="InterPro" id="IPR046837">
    <property type="entry name" value="Laa1/Sip1/HEATR5-like_HEAT"/>
</dbReference>